<dbReference type="AlphaFoldDB" id="A0AAE1D5A2"/>
<proteinExistence type="predicted"/>
<dbReference type="Proteomes" id="UP001283361">
    <property type="component" value="Unassembled WGS sequence"/>
</dbReference>
<evidence type="ECO:0000313" key="2">
    <source>
        <dbReference type="Proteomes" id="UP001283361"/>
    </source>
</evidence>
<evidence type="ECO:0000313" key="1">
    <source>
        <dbReference type="EMBL" id="KAK3757320.1"/>
    </source>
</evidence>
<accession>A0AAE1D5A2</accession>
<organism evidence="1 2">
    <name type="scientific">Elysia crispata</name>
    <name type="common">lettuce slug</name>
    <dbReference type="NCBI Taxonomy" id="231223"/>
    <lineage>
        <taxon>Eukaryota</taxon>
        <taxon>Metazoa</taxon>
        <taxon>Spiralia</taxon>
        <taxon>Lophotrochozoa</taxon>
        <taxon>Mollusca</taxon>
        <taxon>Gastropoda</taxon>
        <taxon>Heterobranchia</taxon>
        <taxon>Euthyneura</taxon>
        <taxon>Panpulmonata</taxon>
        <taxon>Sacoglossa</taxon>
        <taxon>Placobranchoidea</taxon>
        <taxon>Plakobranchidae</taxon>
        <taxon>Elysia</taxon>
    </lineage>
</organism>
<gene>
    <name evidence="1" type="ORF">RRG08_019971</name>
</gene>
<comment type="caution">
    <text evidence="1">The sequence shown here is derived from an EMBL/GenBank/DDBJ whole genome shotgun (WGS) entry which is preliminary data.</text>
</comment>
<reference evidence="1" key="1">
    <citation type="journal article" date="2023" name="G3 (Bethesda)">
        <title>A reference genome for the long-term kleptoplast-retaining sea slug Elysia crispata morphotype clarki.</title>
        <authorList>
            <person name="Eastman K.E."/>
            <person name="Pendleton A.L."/>
            <person name="Shaikh M.A."/>
            <person name="Suttiyut T."/>
            <person name="Ogas R."/>
            <person name="Tomko P."/>
            <person name="Gavelis G."/>
            <person name="Widhalm J.R."/>
            <person name="Wisecaver J.H."/>
        </authorList>
    </citation>
    <scope>NUCLEOTIDE SEQUENCE</scope>
    <source>
        <strain evidence="1">ECLA1</strain>
    </source>
</reference>
<protein>
    <submittedName>
        <fullName evidence="1">Uncharacterized protein</fullName>
    </submittedName>
</protein>
<sequence>MEVVTRSLTRTNHSYINRSLTVAGYLASESNLKISAGSDYNEKCEFQLEFDSRKDGDLLNIQASVWLRCLWHEMILQTLSTSSAAYKDKM</sequence>
<keyword evidence="2" id="KW-1185">Reference proteome</keyword>
<name>A0AAE1D5A2_9GAST</name>
<dbReference type="EMBL" id="JAWDGP010005389">
    <property type="protein sequence ID" value="KAK3757320.1"/>
    <property type="molecule type" value="Genomic_DNA"/>
</dbReference>